<reference evidence="3" key="1">
    <citation type="journal article" date="2023" name="Commun. Biol.">
        <title>Genome analysis of Parmales, the sister group of diatoms, reveals the evolutionary specialization of diatoms from phago-mixotrophs to photoautotrophs.</title>
        <authorList>
            <person name="Ban H."/>
            <person name="Sato S."/>
            <person name="Yoshikawa S."/>
            <person name="Yamada K."/>
            <person name="Nakamura Y."/>
            <person name="Ichinomiya M."/>
            <person name="Sato N."/>
            <person name="Blanc-Mathieu R."/>
            <person name="Endo H."/>
            <person name="Kuwata A."/>
            <person name="Ogata H."/>
        </authorList>
    </citation>
    <scope>NUCLEOTIDE SEQUENCE [LARGE SCALE GENOMIC DNA]</scope>
</reference>
<dbReference type="PANTHER" id="PTHR43827:SF8">
    <property type="entry name" value="ALDO_KETO REDUCTASE FAMILY PROTEIN"/>
    <property type="match status" value="1"/>
</dbReference>
<dbReference type="EMBL" id="BRYA01000854">
    <property type="protein sequence ID" value="GMI34274.1"/>
    <property type="molecule type" value="Genomic_DNA"/>
</dbReference>
<dbReference type="SUPFAM" id="SSF51430">
    <property type="entry name" value="NAD(P)-linked oxidoreductase"/>
    <property type="match status" value="1"/>
</dbReference>
<evidence type="ECO:0000313" key="2">
    <source>
        <dbReference type="EMBL" id="GMI34274.1"/>
    </source>
</evidence>
<evidence type="ECO:0000313" key="3">
    <source>
        <dbReference type="Proteomes" id="UP001165065"/>
    </source>
</evidence>
<gene>
    <name evidence="2" type="ORF">TrCOL_g3080</name>
</gene>
<dbReference type="PRINTS" id="PR00069">
    <property type="entry name" value="ALDKETRDTASE"/>
</dbReference>
<keyword evidence="3" id="KW-1185">Reference proteome</keyword>
<dbReference type="InterPro" id="IPR020471">
    <property type="entry name" value="AKR"/>
</dbReference>
<name>A0A9W7G3E2_9STRA</name>
<dbReference type="GO" id="GO:0016491">
    <property type="term" value="F:oxidoreductase activity"/>
    <property type="evidence" value="ECO:0007669"/>
    <property type="project" value="InterPro"/>
</dbReference>
<feature type="domain" description="NADP-dependent oxidoreductase" evidence="1">
    <location>
        <begin position="83"/>
        <end position="339"/>
    </location>
</feature>
<dbReference type="CDD" id="cd19071">
    <property type="entry name" value="AKR_AKR1-5-like"/>
    <property type="match status" value="1"/>
</dbReference>
<organism evidence="2 3">
    <name type="scientific">Triparma columacea</name>
    <dbReference type="NCBI Taxonomy" id="722753"/>
    <lineage>
        <taxon>Eukaryota</taxon>
        <taxon>Sar</taxon>
        <taxon>Stramenopiles</taxon>
        <taxon>Ochrophyta</taxon>
        <taxon>Bolidophyceae</taxon>
        <taxon>Parmales</taxon>
        <taxon>Triparmaceae</taxon>
        <taxon>Triparma</taxon>
    </lineage>
</organism>
<dbReference type="Proteomes" id="UP001165065">
    <property type="component" value="Unassembled WGS sequence"/>
</dbReference>
<dbReference type="PANTHER" id="PTHR43827">
    <property type="entry name" value="2,5-DIKETO-D-GLUCONIC ACID REDUCTASE"/>
    <property type="match status" value="1"/>
</dbReference>
<evidence type="ECO:0000259" key="1">
    <source>
        <dbReference type="Pfam" id="PF00248"/>
    </source>
</evidence>
<comment type="caution">
    <text evidence="2">The sequence shown here is derived from an EMBL/GenBank/DDBJ whole genome shotgun (WGS) entry which is preliminary data.</text>
</comment>
<accession>A0A9W7G3E2</accession>
<dbReference type="Pfam" id="PF00248">
    <property type="entry name" value="Aldo_ket_red"/>
    <property type="match status" value="1"/>
</dbReference>
<dbReference type="AlphaFoldDB" id="A0A9W7G3E2"/>
<sequence>MEKSKHLHHLRTSRAVLVVVIKFCRAVQFDYFIMGRRNPTLSTLTIIIAAILFPGSFQLSQEAFVINIPRVSLGTAGHVNSSIIDFALSIGFTSFDTARATEWYSEDQLALSIAASSIPRSELFITTKIHPRDLGYNETMRAGRESAAKFIGGYVDVLLLHYPRCWEGLCGVGDYYKKGAWKESWRAIEDLRKEGKVRVGGGVSNFGPRDLEELGEISRNGGGDVVVVQDWCDPFHQSLPQQAFCSSQPSCTFQAYSSLGGQHLYQKPQENVVMRSKTLMEIAKSHGASIPTIVLSWQLQRGMAVVPRSTNTRHLRENISLLSTTITLTAQEIIAIEALEGREMETDERRNGEL</sequence>
<protein>
    <recommendedName>
        <fullName evidence="1">NADP-dependent oxidoreductase domain-containing protein</fullName>
    </recommendedName>
</protein>
<proteinExistence type="predicted"/>
<dbReference type="InterPro" id="IPR023210">
    <property type="entry name" value="NADP_OxRdtase_dom"/>
</dbReference>
<dbReference type="InterPro" id="IPR036812">
    <property type="entry name" value="NAD(P)_OxRdtase_dom_sf"/>
</dbReference>
<dbReference type="OrthoDB" id="196781at2759"/>
<dbReference type="Gene3D" id="3.20.20.100">
    <property type="entry name" value="NADP-dependent oxidoreductase domain"/>
    <property type="match status" value="1"/>
</dbReference>